<dbReference type="InterPro" id="IPR006145">
    <property type="entry name" value="PsdUridine_synth_RsuA/RluA"/>
</dbReference>
<accession>A0ABD3QV86</accession>
<proteinExistence type="inferred from homology"/>
<dbReference type="InterPro" id="IPR050188">
    <property type="entry name" value="RluA_PseudoU_synthase"/>
</dbReference>
<evidence type="ECO:0000256" key="1">
    <source>
        <dbReference type="ARBA" id="ARBA00010876"/>
    </source>
</evidence>
<comment type="similarity">
    <text evidence="1">Belongs to the pseudouridine synthase RluA family.</text>
</comment>
<feature type="compositionally biased region" description="Polar residues" evidence="2">
    <location>
        <begin position="85"/>
        <end position="103"/>
    </location>
</feature>
<evidence type="ECO:0000313" key="5">
    <source>
        <dbReference type="EMBL" id="KAL3801960.1"/>
    </source>
</evidence>
<dbReference type="PANTHER" id="PTHR21600:SF87">
    <property type="entry name" value="RNA PSEUDOURIDYLATE SYNTHASE DOMAIN-CONTAINING PROTEIN 1"/>
    <property type="match status" value="1"/>
</dbReference>
<dbReference type="InterPro" id="IPR020103">
    <property type="entry name" value="PsdUridine_synth_cat_dom_sf"/>
</dbReference>
<name>A0ABD3QV86_9STRA</name>
<feature type="domain" description="Pseudouridine synthase RsuA/RluA-like" evidence="4">
    <location>
        <begin position="311"/>
        <end position="496"/>
    </location>
</feature>
<dbReference type="CDD" id="cd02869">
    <property type="entry name" value="PseudoU_synth_RluA_like"/>
    <property type="match status" value="1"/>
</dbReference>
<dbReference type="AlphaFoldDB" id="A0ABD3QV86"/>
<protein>
    <recommendedName>
        <fullName evidence="4">Pseudouridine synthase RsuA/RluA-like domain-containing protein</fullName>
    </recommendedName>
</protein>
<dbReference type="PROSITE" id="PS01129">
    <property type="entry name" value="PSI_RLU"/>
    <property type="match status" value="1"/>
</dbReference>
<dbReference type="GO" id="GO:0009982">
    <property type="term" value="F:pseudouridine synthase activity"/>
    <property type="evidence" value="ECO:0007669"/>
    <property type="project" value="UniProtKB-ARBA"/>
</dbReference>
<evidence type="ECO:0000313" key="6">
    <source>
        <dbReference type="Proteomes" id="UP001516023"/>
    </source>
</evidence>
<evidence type="ECO:0000256" key="3">
    <source>
        <dbReference type="SAM" id="SignalP"/>
    </source>
</evidence>
<dbReference type="SUPFAM" id="SSF55120">
    <property type="entry name" value="Pseudouridine synthase"/>
    <property type="match status" value="1"/>
</dbReference>
<keyword evidence="3" id="KW-0732">Signal</keyword>
<dbReference type="PANTHER" id="PTHR21600">
    <property type="entry name" value="MITOCHONDRIAL RNA PSEUDOURIDINE SYNTHASE"/>
    <property type="match status" value="1"/>
</dbReference>
<dbReference type="EMBL" id="JABMIG020000023">
    <property type="protein sequence ID" value="KAL3801960.1"/>
    <property type="molecule type" value="Genomic_DNA"/>
</dbReference>
<dbReference type="Gene3D" id="3.30.2350.10">
    <property type="entry name" value="Pseudouridine synthase"/>
    <property type="match status" value="1"/>
</dbReference>
<feature type="region of interest" description="Disordered" evidence="2">
    <location>
        <begin position="76"/>
        <end position="115"/>
    </location>
</feature>
<dbReference type="Pfam" id="PF00849">
    <property type="entry name" value="PseudoU_synth_2"/>
    <property type="match status" value="1"/>
</dbReference>
<comment type="caution">
    <text evidence="5">The sequence shown here is derived from an EMBL/GenBank/DDBJ whole genome shotgun (WGS) entry which is preliminary data.</text>
</comment>
<keyword evidence="6" id="KW-1185">Reference proteome</keyword>
<feature type="signal peptide" evidence="3">
    <location>
        <begin position="1"/>
        <end position="21"/>
    </location>
</feature>
<sequence>MSHIMWMLPWLSIVLLKSSSAFLYHYPNIISSTKIFPCIRTRHQTQKSYRLSFRCHYCCRHRLYLQLPHSLRNQLRQRSHHKHLSMSSSRASDGEKMNSNNLTGDEVEPVTKNDVSDDDDSYFSDEFDGHCTDKSSNDCIHVAVDQNPATSTTEDGTPIVSLPKGISKGYHIISHATIPASGFSVDQLLDKLKEDEIQRLHVSPSNVTVPVAMILMFPREFGTLTKARKECRRKKVIILRHLAHQDGSLKDTGANVIFDAERMKIGRVGDRVYPGDTIAIQTRTGNDGYTESMKHNKEPPFHLPVIYQDDHLAVVNKPEGVVVFGHKNGGYGRHTVKSALPYVLKPPTLGTLSVMWNPVPVHRLDRATSGLLVVAKTKAALVHLSHQFKERKVKKTYTAVVSGIPPEPKETSITSFEAQKLGVCIEGAKLPDNNIDDGKMEAMWQIIDHDLDGQSAVTIWRVLARSALDNAMNHAVTTVELKPKTGRYHQLRRHMAWVSKCNILGDKTYDGGGLAKLLRDEGLYLCSNKITLEHPFYSTPLGKSHWKADSSLLTEDKIVSDESIVSLTEDHDGTVLLNIEIALPTKFHKMIVQNNS</sequence>
<evidence type="ECO:0000256" key="2">
    <source>
        <dbReference type="SAM" id="MobiDB-lite"/>
    </source>
</evidence>
<evidence type="ECO:0000259" key="4">
    <source>
        <dbReference type="Pfam" id="PF00849"/>
    </source>
</evidence>
<reference evidence="5 6" key="1">
    <citation type="journal article" date="2020" name="G3 (Bethesda)">
        <title>Improved Reference Genome for Cyclotella cryptica CCMP332, a Model for Cell Wall Morphogenesis, Salinity Adaptation, and Lipid Production in Diatoms (Bacillariophyta).</title>
        <authorList>
            <person name="Roberts W.R."/>
            <person name="Downey K.M."/>
            <person name="Ruck E.C."/>
            <person name="Traller J.C."/>
            <person name="Alverson A.J."/>
        </authorList>
    </citation>
    <scope>NUCLEOTIDE SEQUENCE [LARGE SCALE GENOMIC DNA]</scope>
    <source>
        <strain evidence="5 6">CCMP332</strain>
    </source>
</reference>
<organism evidence="5 6">
    <name type="scientific">Cyclotella cryptica</name>
    <dbReference type="NCBI Taxonomy" id="29204"/>
    <lineage>
        <taxon>Eukaryota</taxon>
        <taxon>Sar</taxon>
        <taxon>Stramenopiles</taxon>
        <taxon>Ochrophyta</taxon>
        <taxon>Bacillariophyta</taxon>
        <taxon>Coscinodiscophyceae</taxon>
        <taxon>Thalassiosirophycidae</taxon>
        <taxon>Stephanodiscales</taxon>
        <taxon>Stephanodiscaceae</taxon>
        <taxon>Cyclotella</taxon>
    </lineage>
</organism>
<feature type="chain" id="PRO_5044845097" description="Pseudouridine synthase RsuA/RluA-like domain-containing protein" evidence="3">
    <location>
        <begin position="22"/>
        <end position="596"/>
    </location>
</feature>
<dbReference type="InterPro" id="IPR006224">
    <property type="entry name" value="PsdUridine_synth_RluA-like_CS"/>
</dbReference>
<dbReference type="Proteomes" id="UP001516023">
    <property type="component" value="Unassembled WGS sequence"/>
</dbReference>
<gene>
    <name evidence="5" type="ORF">HJC23_010304</name>
</gene>